<accession>A0A516R6H5</accession>
<evidence type="ECO:0000313" key="3">
    <source>
        <dbReference type="Proteomes" id="UP000316806"/>
    </source>
</evidence>
<dbReference type="RefSeq" id="WP_144003153.1">
    <property type="nucleotide sequence ID" value="NZ_CP040916.1"/>
</dbReference>
<organism evidence="2 3">
    <name type="scientific">Streptomyces spectabilis</name>
    <dbReference type="NCBI Taxonomy" id="68270"/>
    <lineage>
        <taxon>Bacteria</taxon>
        <taxon>Bacillati</taxon>
        <taxon>Actinomycetota</taxon>
        <taxon>Actinomycetes</taxon>
        <taxon>Kitasatosporales</taxon>
        <taxon>Streptomycetaceae</taxon>
        <taxon>Streptomyces</taxon>
    </lineage>
</organism>
<evidence type="ECO:0000313" key="2">
    <source>
        <dbReference type="EMBL" id="QDQ11253.1"/>
    </source>
</evidence>
<dbReference type="Pfam" id="PF14103">
    <property type="entry name" value="DUF4276"/>
    <property type="match status" value="1"/>
</dbReference>
<sequence length="220" mass="24224">MNQPRVTIASVVEGEGEISALPVLLRRLMHEADIWTADIQRPFLLDRGRLVRPGGLEAAVEAQARRVPADHPGGILVVIDADDDCPASLGPSLLARAEATRPDRRTAVVLANREFEAWFLASAPSLSSRAGLAEHLEVPDNSETLRDCKGWLTHHRRDGMRYRPRVDQPALTQDMDLDPARANSPSFDKFCRDITYLITGKRGGNSRSCPSTTKQPSETP</sequence>
<protein>
    <submittedName>
        <fullName evidence="2">DUF4276 family protein</fullName>
    </submittedName>
</protein>
<name>A0A516R6H5_STRST</name>
<evidence type="ECO:0000256" key="1">
    <source>
        <dbReference type="SAM" id="MobiDB-lite"/>
    </source>
</evidence>
<gene>
    <name evidence="2" type="ORF">FH965_12210</name>
</gene>
<proteinExistence type="predicted"/>
<feature type="region of interest" description="Disordered" evidence="1">
    <location>
        <begin position="200"/>
        <end position="220"/>
    </location>
</feature>
<feature type="compositionally biased region" description="Polar residues" evidence="1">
    <location>
        <begin position="205"/>
        <end position="220"/>
    </location>
</feature>
<reference evidence="2 3" key="1">
    <citation type="journal article" date="2019" name="J. Ind. Microbiol. Biotechnol.">
        <title>The complete genomic sequence of Streptomyces spectabilis NRRL-2792 and identification of secondary metabolite biosynthetic gene clusters.</title>
        <authorList>
            <person name="Sinha A."/>
            <person name="Phillips-Salemka S."/>
            <person name="Niraula T.A."/>
            <person name="Short K.A."/>
            <person name="Niraula N.P."/>
        </authorList>
    </citation>
    <scope>NUCLEOTIDE SEQUENCE [LARGE SCALE GENOMIC DNA]</scope>
    <source>
        <strain evidence="2 3">NRRL 2792</strain>
    </source>
</reference>
<dbReference type="EMBL" id="CP040916">
    <property type="protein sequence ID" value="QDQ11253.1"/>
    <property type="molecule type" value="Genomic_DNA"/>
</dbReference>
<dbReference type="AlphaFoldDB" id="A0A516R6H5"/>
<dbReference type="InterPro" id="IPR025455">
    <property type="entry name" value="DUF4276"/>
</dbReference>
<dbReference type="Proteomes" id="UP000316806">
    <property type="component" value="Chromosome"/>
</dbReference>